<evidence type="ECO:0000313" key="5">
    <source>
        <dbReference type="EMBL" id="KJH45092.1"/>
    </source>
</evidence>
<keyword evidence="6" id="KW-1185">Reference proteome</keyword>
<keyword evidence="2" id="KW-0344">Guanine-nucleotide releasing factor</keyword>
<proteinExistence type="predicted"/>
<evidence type="ECO:0000256" key="4">
    <source>
        <dbReference type="SAM" id="MobiDB-lite"/>
    </source>
</evidence>
<dbReference type="InterPro" id="IPR007515">
    <property type="entry name" value="Mss4"/>
</dbReference>
<dbReference type="Gene3D" id="2.170.150.10">
    <property type="entry name" value="Metal Binding Protein, Guanine Nucleotide Exchange Factor, Chain A"/>
    <property type="match status" value="1"/>
</dbReference>
<evidence type="ECO:0000313" key="6">
    <source>
        <dbReference type="Proteomes" id="UP000053766"/>
    </source>
</evidence>
<dbReference type="InterPro" id="IPR011057">
    <property type="entry name" value="Mss4-like_sf"/>
</dbReference>
<feature type="compositionally biased region" description="Basic residues" evidence="4">
    <location>
        <begin position="149"/>
        <end position="161"/>
    </location>
</feature>
<dbReference type="GO" id="GO:0015031">
    <property type="term" value="P:protein transport"/>
    <property type="evidence" value="ECO:0007669"/>
    <property type="project" value="UniProtKB-KW"/>
</dbReference>
<keyword evidence="3" id="KW-0653">Protein transport</keyword>
<dbReference type="PANTHER" id="PTHR13276">
    <property type="entry name" value="GUANINE NUCLEOTIDE EXCHANGE FACTOR MSS4"/>
    <property type="match status" value="1"/>
</dbReference>
<evidence type="ECO:0000256" key="3">
    <source>
        <dbReference type="ARBA" id="ARBA00022927"/>
    </source>
</evidence>
<dbReference type="GO" id="GO:0006892">
    <property type="term" value="P:post-Golgi vesicle-mediated transport"/>
    <property type="evidence" value="ECO:0007669"/>
    <property type="project" value="TreeGrafter"/>
</dbReference>
<organism evidence="5 6">
    <name type="scientific">Dictyocaulus viviparus</name>
    <name type="common">Bovine lungworm</name>
    <dbReference type="NCBI Taxonomy" id="29172"/>
    <lineage>
        <taxon>Eukaryota</taxon>
        <taxon>Metazoa</taxon>
        <taxon>Ecdysozoa</taxon>
        <taxon>Nematoda</taxon>
        <taxon>Chromadorea</taxon>
        <taxon>Rhabditida</taxon>
        <taxon>Rhabditina</taxon>
        <taxon>Rhabditomorpha</taxon>
        <taxon>Strongyloidea</taxon>
        <taxon>Metastrongylidae</taxon>
        <taxon>Dictyocaulus</taxon>
    </lineage>
</organism>
<reference evidence="6" key="2">
    <citation type="journal article" date="2016" name="Sci. Rep.">
        <title>Dictyocaulus viviparus genome, variome and transcriptome elucidate lungworm biology and support future intervention.</title>
        <authorList>
            <person name="McNulty S.N."/>
            <person name="Strube C."/>
            <person name="Rosa B.A."/>
            <person name="Martin J.C."/>
            <person name="Tyagi R."/>
            <person name="Choi Y.J."/>
            <person name="Wang Q."/>
            <person name="Hallsworth Pepin K."/>
            <person name="Zhang X."/>
            <person name="Ozersky P."/>
            <person name="Wilson R.K."/>
            <person name="Sternberg P.W."/>
            <person name="Gasser R.B."/>
            <person name="Mitreva M."/>
        </authorList>
    </citation>
    <scope>NUCLEOTIDE SEQUENCE [LARGE SCALE GENOMIC DNA]</scope>
    <source>
        <strain evidence="6">HannoverDv2000</strain>
    </source>
</reference>
<dbReference type="Proteomes" id="UP000053766">
    <property type="component" value="Unassembled WGS sequence"/>
</dbReference>
<protein>
    <submittedName>
        <fullName evidence="5">Mss4 protein</fullName>
    </submittedName>
</protein>
<dbReference type="GO" id="GO:0007264">
    <property type="term" value="P:small GTPase-mediated signal transduction"/>
    <property type="evidence" value="ECO:0007669"/>
    <property type="project" value="InterPro"/>
</dbReference>
<dbReference type="OrthoDB" id="30840at2759"/>
<dbReference type="Pfam" id="PF04421">
    <property type="entry name" value="Mss4"/>
    <property type="match status" value="1"/>
</dbReference>
<dbReference type="GO" id="GO:0005085">
    <property type="term" value="F:guanyl-nucleotide exchange factor activity"/>
    <property type="evidence" value="ECO:0007669"/>
    <property type="project" value="UniProtKB-KW"/>
</dbReference>
<feature type="region of interest" description="Disordered" evidence="4">
    <location>
        <begin position="142"/>
        <end position="161"/>
    </location>
</feature>
<keyword evidence="1" id="KW-0813">Transport</keyword>
<name>A0A0D8XMW4_DICVI</name>
<evidence type="ECO:0000256" key="2">
    <source>
        <dbReference type="ARBA" id="ARBA00022658"/>
    </source>
</evidence>
<dbReference type="InterPro" id="IPR011323">
    <property type="entry name" value="Mss4/transl-control_tumour"/>
</dbReference>
<dbReference type="GO" id="GO:0005829">
    <property type="term" value="C:cytosol"/>
    <property type="evidence" value="ECO:0007669"/>
    <property type="project" value="TreeGrafter"/>
</dbReference>
<dbReference type="SUPFAM" id="SSF51316">
    <property type="entry name" value="Mss4-like"/>
    <property type="match status" value="1"/>
</dbReference>
<sequence>MIDASKLFPEKLVITECDGKREEVNRADLLNVDDKNWNAIVCRRCDSLIFPEDKVGYVENYTAEMPTMTVGGKGSHETEKVSWWWHTKSDMDFDTIGFEWVVIDNKKILLCGDCEFGPVGLRTQDDKEFWVAVERVRYKDKKQNLPKGCKPKPKKAKKGHP</sequence>
<dbReference type="PANTHER" id="PTHR13276:SF3">
    <property type="entry name" value="MSS4-LIKE PROTEIN"/>
    <property type="match status" value="1"/>
</dbReference>
<dbReference type="GO" id="GO:0016020">
    <property type="term" value="C:membrane"/>
    <property type="evidence" value="ECO:0007669"/>
    <property type="project" value="TreeGrafter"/>
</dbReference>
<dbReference type="EMBL" id="KN716428">
    <property type="protein sequence ID" value="KJH45092.1"/>
    <property type="molecule type" value="Genomic_DNA"/>
</dbReference>
<reference evidence="5 6" key="1">
    <citation type="submission" date="2013-11" db="EMBL/GenBank/DDBJ databases">
        <title>Draft genome of the bovine lungworm Dictyocaulus viviparus.</title>
        <authorList>
            <person name="Mitreva M."/>
        </authorList>
    </citation>
    <scope>NUCLEOTIDE SEQUENCE [LARGE SCALE GENOMIC DNA]</scope>
    <source>
        <strain evidence="5 6">HannoverDv2000</strain>
    </source>
</reference>
<accession>A0A0D8XMW4</accession>
<gene>
    <name evidence="5" type="ORF">DICVIV_08877</name>
</gene>
<dbReference type="PROSITE" id="PS51796">
    <property type="entry name" value="MSS4"/>
    <property type="match status" value="1"/>
</dbReference>
<evidence type="ECO:0000256" key="1">
    <source>
        <dbReference type="ARBA" id="ARBA00022448"/>
    </source>
</evidence>
<dbReference type="AlphaFoldDB" id="A0A0D8XMW4"/>
<dbReference type="FunFam" id="2.170.150.10:FF:000005">
    <property type="entry name" value="Guanine nucleotide exchange factor MSS4"/>
    <property type="match status" value="1"/>
</dbReference>
<dbReference type="GO" id="GO:0008270">
    <property type="term" value="F:zinc ion binding"/>
    <property type="evidence" value="ECO:0007669"/>
    <property type="project" value="TreeGrafter"/>
</dbReference>
<dbReference type="STRING" id="29172.A0A0D8XMW4"/>